<evidence type="ECO:0000313" key="2">
    <source>
        <dbReference type="Proteomes" id="UP000577386"/>
    </source>
</evidence>
<name>A0A7W3NV17_STRMR</name>
<reference evidence="1 2" key="1">
    <citation type="submission" date="2020-08" db="EMBL/GenBank/DDBJ databases">
        <title>Sequencing the genomes of 1000 actinobacteria strains.</title>
        <authorList>
            <person name="Klenk H.-P."/>
        </authorList>
    </citation>
    <scope>NUCLEOTIDE SEQUENCE [LARGE SCALE GENOMIC DNA]</scope>
    <source>
        <strain evidence="1 2">DSM 41827</strain>
    </source>
</reference>
<dbReference type="RefSeq" id="WP_182777264.1">
    <property type="nucleotide sequence ID" value="NZ_BAAAHW010000010.1"/>
</dbReference>
<keyword evidence="2" id="KW-1185">Reference proteome</keyword>
<proteinExistence type="predicted"/>
<dbReference type="GeneID" id="93977660"/>
<sequence length="1631" mass="179623">MTGRPVEPSPRRGTWSYPQITLHHSAMSLLDELVPYHVQQSRSENDAPVIKSGALLCGGKNGKAPLTELSDTIGVDLTNTDLCYALVKLTRVDDTDTHASAVHGILVHSRPRKPDPEYGISRNFTSAVARMPHVGLHSQLEDVRRLTAERATRALDSFEEFGTHYVSAVTLGDVILQVFAYSADKFQRIEKAYANPENRLAGPGAEDFAQFTTAKKSESDSYGFVAQYGRLLNLSNSSVFNTAVEGGQWLDRLWSRRNSIFTPFNADSDLFLGKLQESYTDQVVTDVQLACLSVMIEQKRSSVWQQVLKGAMVQKYRDTITPNFAVQDQRDFSAMLPDDQKGLVSHIATPRVDVYKTRIDLQDMQFVAAREVRDLTVFANVLSAGADQVGAELPGQRVRLFAQIMDMRTRQDSSNRGYSLITVDDSAFDTLQIACDEFLGALALQSRSKDSFNVIVGGLKFALKDGYPVITGDVRTVPPPEALPDLTDSLQYSMVFSEAVMSDQTSRETDDVRNLVRNYLKWLARIIPANHPDPALVALRVRATALASYATNPNHGSFVPILPSSDYQEYVNRILSYLDRIRQQLAQNEQRLTARRQQELTIDVAKRLNENIIASGTLINNIIDATAAQQSDLNGYYDSLIAQQQTEAAQQHQKLDTLRAALHTAQSDMDFAVQRYRSQVEQRNLTEAVKLSLDIATNVFSLATMIAIPATAIGAVKELGETAQKIQKTLNVCGALSKLYTGASAGLKGLRSAESALDGLEGAQFGCPANLGWDLMAIQFNEIIANGPNVEAKAALQSAFSTLILRGKAVTTAESVLHQVQRDIYNSRQQKELNDRQADRWKALQGKLRPERIEDLDRDAIDLMGMSGYLESLQNQMLVILAKAFAQQDLALQYAWLQPPTPVTSFSLLKFSSALVQQQERTIKAKSRLAAHQAAVTDPIDFVVEGIHPDQVTGGNSYTTTIFLDAVEFLSYVDARVVSVIASVDGVESAGGDTYHLRLAFNGTPFHDRNIERDSLTFRTPSRERVYVYRTDGSPAFSDKGTSWSDGVSQVTPFGSWEISFPPGQANKGLTFTKETLTLRLSFVLRARIVDPAEMMRLRAEQRSEQLLHLAGAPARDIPDLLRDDRNLALLSAPAQQIPDTSALMAQMYSQGSCTNNWDVVFNLALEQIDAALKAQYKEFKDDRTFDNVIETETRAEVVTGVTSIKKFRLKCGYPHLEFNNKNNEGTVQLKFELLAGSWVQKCYQVEGGNVKCDPSLEIGGETLTASVPLTKVQGQVEGHHTLDVVLDLSKGAFDVGDINLSDDEKVAFNKEVKAYFANQKVRFVINRLDLTNIPVLSSLKPSGFHFKLLHTQANQAILQMYIMTGERELLDYSQASLNNIPEPLPLGQKASLMVRSQLVFEEILPNSLQKNGWILTGKNPEGTHPAWSSTVSDGSVTGTIHLSGLGHSEAGEGWMTQFTYFVRGGNSITIPVSGTTLSAQADGRLVCQGDSTQSLEVVQRGCTQDLFGRRCQEDSSFTEFNLKLEARLGLSIGGQGREQSIGIKTTSKSVNVTGHLAGGGLFGSDNLNAVVNKQVRDQLPGQIADQLSLEFRAISVFALKNLLFPSNNYIVFKEAGIPGDLLVVGDFANG</sequence>
<dbReference type="EMBL" id="JACJIJ010000002">
    <property type="protein sequence ID" value="MBA9057204.1"/>
    <property type="molecule type" value="Genomic_DNA"/>
</dbReference>
<protein>
    <recommendedName>
        <fullName evidence="3">MACPF domain-containing protein</fullName>
    </recommendedName>
</protein>
<gene>
    <name evidence="1" type="ORF">HDA42_006382</name>
</gene>
<comment type="caution">
    <text evidence="1">The sequence shown here is derived from an EMBL/GenBank/DDBJ whole genome shotgun (WGS) entry which is preliminary data.</text>
</comment>
<evidence type="ECO:0000313" key="1">
    <source>
        <dbReference type="EMBL" id="MBA9057204.1"/>
    </source>
</evidence>
<evidence type="ECO:0008006" key="3">
    <source>
        <dbReference type="Google" id="ProtNLM"/>
    </source>
</evidence>
<organism evidence="1 2">
    <name type="scientific">Streptomyces murinus</name>
    <dbReference type="NCBI Taxonomy" id="33900"/>
    <lineage>
        <taxon>Bacteria</taxon>
        <taxon>Bacillati</taxon>
        <taxon>Actinomycetota</taxon>
        <taxon>Actinomycetes</taxon>
        <taxon>Kitasatosporales</taxon>
        <taxon>Streptomycetaceae</taxon>
        <taxon>Streptomyces</taxon>
    </lineage>
</organism>
<accession>A0A7W3NV17</accession>
<dbReference type="Proteomes" id="UP000577386">
    <property type="component" value="Unassembled WGS sequence"/>
</dbReference>